<dbReference type="InterPro" id="IPR036388">
    <property type="entry name" value="WH-like_DNA-bd_sf"/>
</dbReference>
<dbReference type="GO" id="GO:0003677">
    <property type="term" value="F:DNA binding"/>
    <property type="evidence" value="ECO:0007669"/>
    <property type="project" value="UniProtKB-UniRule"/>
</dbReference>
<evidence type="ECO:0000259" key="4">
    <source>
        <dbReference type="PROSITE" id="PS51755"/>
    </source>
</evidence>
<dbReference type="InterPro" id="IPR001867">
    <property type="entry name" value="OmpR/PhoB-type_DNA-bd"/>
</dbReference>
<evidence type="ECO:0000313" key="5">
    <source>
        <dbReference type="EMBL" id="PSV10615.1"/>
    </source>
</evidence>
<comment type="caution">
    <text evidence="5">The sequence shown here is derived from an EMBL/GenBank/DDBJ whole genome shotgun (WGS) entry which is preliminary data.</text>
</comment>
<accession>A0A2T3KUS1</accession>
<sequence>MVIMTSSEVYRIGPITYDSSTRTLTHDNGQTEYFTPRVNDVFLLLLEHQGTCVEKEFLLSQCWGEAIVSEQALTNVISKLRKVLVKHALTTITITTVSKSGYLLEVKMDDSCIVGADNKQIKQQLERKTIKPSLLSEDIVKVNEIDIKKPVEPNILGRKSVFYLLIILISITTLLIYYINDVINATPYFIDAKNYSHEINIGTNKVYFNEADDYDVDKALFIKDITKGISSVCHSNIYAQFYYNTRIANNSAIVVFIMIPDGRTFNFRMSKYHYRDFSKQLNSYLESKNISC</sequence>
<reference evidence="5 6" key="1">
    <citation type="submission" date="2018-03" db="EMBL/GenBank/DDBJ databases">
        <title>Whole genome sequencing of Histamine producing bacteria.</title>
        <authorList>
            <person name="Butler K."/>
        </authorList>
    </citation>
    <scope>NUCLEOTIDE SEQUENCE [LARGE SCALE GENOMIC DNA]</scope>
    <source>
        <strain evidence="5 6">Res.4.1</strain>
    </source>
</reference>
<dbReference type="Proteomes" id="UP000240530">
    <property type="component" value="Unassembled WGS sequence"/>
</dbReference>
<protein>
    <submittedName>
        <fullName evidence="5">Transcriptional regulator</fullName>
    </submittedName>
</protein>
<feature type="domain" description="OmpR/PhoB-type" evidence="4">
    <location>
        <begin position="7"/>
        <end position="106"/>
    </location>
</feature>
<evidence type="ECO:0000256" key="1">
    <source>
        <dbReference type="ARBA" id="ARBA00023125"/>
    </source>
</evidence>
<dbReference type="Pfam" id="PF00486">
    <property type="entry name" value="Trans_reg_C"/>
    <property type="match status" value="1"/>
</dbReference>
<organism evidence="5 6">
    <name type="scientific">Photobacterium leiognathi subsp. mandapamensis</name>
    <name type="common">Photobacterium mandapamensis</name>
    <dbReference type="NCBI Taxonomy" id="48408"/>
    <lineage>
        <taxon>Bacteria</taxon>
        <taxon>Pseudomonadati</taxon>
        <taxon>Pseudomonadota</taxon>
        <taxon>Gammaproteobacteria</taxon>
        <taxon>Vibrionales</taxon>
        <taxon>Vibrionaceae</taxon>
        <taxon>Photobacterium</taxon>
    </lineage>
</organism>
<evidence type="ECO:0000256" key="3">
    <source>
        <dbReference type="SAM" id="Phobius"/>
    </source>
</evidence>
<feature type="DNA-binding region" description="OmpR/PhoB-type" evidence="2">
    <location>
        <begin position="7"/>
        <end position="106"/>
    </location>
</feature>
<keyword evidence="3" id="KW-0472">Membrane</keyword>
<dbReference type="AlphaFoldDB" id="A0A2T3KUS1"/>
<keyword evidence="1 2" id="KW-0238">DNA-binding</keyword>
<proteinExistence type="predicted"/>
<dbReference type="GO" id="GO:0000160">
    <property type="term" value="P:phosphorelay signal transduction system"/>
    <property type="evidence" value="ECO:0007669"/>
    <property type="project" value="InterPro"/>
</dbReference>
<dbReference type="GO" id="GO:0006355">
    <property type="term" value="P:regulation of DNA-templated transcription"/>
    <property type="evidence" value="ECO:0007669"/>
    <property type="project" value="InterPro"/>
</dbReference>
<evidence type="ECO:0000256" key="2">
    <source>
        <dbReference type="PROSITE-ProRule" id="PRU01091"/>
    </source>
</evidence>
<dbReference type="CDD" id="cd00383">
    <property type="entry name" value="trans_reg_C"/>
    <property type="match status" value="1"/>
</dbReference>
<name>A0A2T3KUS1_PHOLD</name>
<evidence type="ECO:0000313" key="6">
    <source>
        <dbReference type="Proteomes" id="UP000240530"/>
    </source>
</evidence>
<dbReference type="PROSITE" id="PS51755">
    <property type="entry name" value="OMPR_PHOB"/>
    <property type="match status" value="1"/>
</dbReference>
<keyword evidence="3" id="KW-1133">Transmembrane helix</keyword>
<dbReference type="Gene3D" id="1.10.10.10">
    <property type="entry name" value="Winged helix-like DNA-binding domain superfamily/Winged helix DNA-binding domain"/>
    <property type="match status" value="1"/>
</dbReference>
<dbReference type="SMART" id="SM00862">
    <property type="entry name" value="Trans_reg_C"/>
    <property type="match status" value="1"/>
</dbReference>
<keyword evidence="3" id="KW-0812">Transmembrane</keyword>
<dbReference type="InterPro" id="IPR016032">
    <property type="entry name" value="Sig_transdc_resp-reg_C-effctor"/>
</dbReference>
<gene>
    <name evidence="5" type="ORF">C0W93_11445</name>
</gene>
<dbReference type="EMBL" id="PYNS01000011">
    <property type="protein sequence ID" value="PSV10615.1"/>
    <property type="molecule type" value="Genomic_DNA"/>
</dbReference>
<feature type="transmembrane region" description="Helical" evidence="3">
    <location>
        <begin position="161"/>
        <end position="179"/>
    </location>
</feature>
<dbReference type="SUPFAM" id="SSF46894">
    <property type="entry name" value="C-terminal effector domain of the bipartite response regulators"/>
    <property type="match status" value="1"/>
</dbReference>